<reference evidence="1" key="2">
    <citation type="submission" date="2015-06" db="UniProtKB">
        <authorList>
            <consortium name="EnsemblProtists"/>
        </authorList>
    </citation>
    <scope>IDENTIFICATION</scope>
    <source>
        <strain evidence="1">Emoy2</strain>
    </source>
</reference>
<dbReference type="Proteomes" id="UP000011713">
    <property type="component" value="Unassembled WGS sequence"/>
</dbReference>
<dbReference type="VEuPathDB" id="FungiDB:HpaG811516"/>
<accession>M4BY84</accession>
<sequence length="266" mass="31625">MILSRLWHYTQHLSVPKTTVRRWQSMLNRFVLSRKHDRESSHVQLLPGAFLYQRCSDGGLGVPDLAAHLKRQRLQLLLQLVRGLESPSVRDWTTASSELLLRFIPPTGRRHALDFLTIAPLRHGDMIKWRLANEWWKATWKLWYFLRWEITWHDLPPDDRAWYGLRQPIWFHADRTLHYEQSPRRETISPHRRCIGMAVEPQRSFSLHVSRVFGIRSLSDFVRAGETWPSQNLFVQRFIDFTLASVPPWTQVRWLRVLHTEATQIA</sequence>
<dbReference type="AlphaFoldDB" id="M4BY84"/>
<proteinExistence type="predicted"/>
<dbReference type="OMA" id="LRQPIWF"/>
<protein>
    <submittedName>
        <fullName evidence="1">Uncharacterized protein</fullName>
    </submittedName>
</protein>
<evidence type="ECO:0000313" key="1">
    <source>
        <dbReference type="EnsemblProtists" id="HpaP811516"/>
    </source>
</evidence>
<dbReference type="HOGENOM" id="CLU_044281_0_0_1"/>
<dbReference type="EMBL" id="JH598038">
    <property type="status" value="NOT_ANNOTATED_CDS"/>
    <property type="molecule type" value="Genomic_DNA"/>
</dbReference>
<dbReference type="InParanoid" id="M4BY84"/>
<name>M4BY84_HYAAE</name>
<dbReference type="EnsemblProtists" id="HpaT811516">
    <property type="protein sequence ID" value="HpaP811516"/>
    <property type="gene ID" value="HpaG811516"/>
</dbReference>
<reference evidence="2" key="1">
    <citation type="journal article" date="2010" name="Science">
        <title>Signatures of adaptation to obligate biotrophy in the Hyaloperonospora arabidopsidis genome.</title>
        <authorList>
            <person name="Baxter L."/>
            <person name="Tripathy S."/>
            <person name="Ishaque N."/>
            <person name="Boot N."/>
            <person name="Cabral A."/>
            <person name="Kemen E."/>
            <person name="Thines M."/>
            <person name="Ah-Fong A."/>
            <person name="Anderson R."/>
            <person name="Badejoko W."/>
            <person name="Bittner-Eddy P."/>
            <person name="Boore J.L."/>
            <person name="Chibucos M.C."/>
            <person name="Coates M."/>
            <person name="Dehal P."/>
            <person name="Delehaunty K."/>
            <person name="Dong S."/>
            <person name="Downton P."/>
            <person name="Dumas B."/>
            <person name="Fabro G."/>
            <person name="Fronick C."/>
            <person name="Fuerstenberg S.I."/>
            <person name="Fulton L."/>
            <person name="Gaulin E."/>
            <person name="Govers F."/>
            <person name="Hughes L."/>
            <person name="Humphray S."/>
            <person name="Jiang R.H."/>
            <person name="Judelson H."/>
            <person name="Kamoun S."/>
            <person name="Kyung K."/>
            <person name="Meijer H."/>
            <person name="Minx P."/>
            <person name="Morris P."/>
            <person name="Nelson J."/>
            <person name="Phuntumart V."/>
            <person name="Qutob D."/>
            <person name="Rehmany A."/>
            <person name="Rougon-Cardoso A."/>
            <person name="Ryden P."/>
            <person name="Torto-Alalibo T."/>
            <person name="Studholme D."/>
            <person name="Wang Y."/>
            <person name="Win J."/>
            <person name="Wood J."/>
            <person name="Clifton S.W."/>
            <person name="Rogers J."/>
            <person name="Van den Ackerveken G."/>
            <person name="Jones J.D."/>
            <person name="McDowell J.M."/>
            <person name="Beynon J."/>
            <person name="Tyler B.M."/>
        </authorList>
    </citation>
    <scope>NUCLEOTIDE SEQUENCE [LARGE SCALE GENOMIC DNA]</scope>
    <source>
        <strain evidence="2">Emoy2</strain>
    </source>
</reference>
<keyword evidence="2" id="KW-1185">Reference proteome</keyword>
<dbReference type="STRING" id="559515.M4BY84"/>
<organism evidence="1 2">
    <name type="scientific">Hyaloperonospora arabidopsidis (strain Emoy2)</name>
    <name type="common">Downy mildew agent</name>
    <name type="synonym">Peronospora arabidopsidis</name>
    <dbReference type="NCBI Taxonomy" id="559515"/>
    <lineage>
        <taxon>Eukaryota</taxon>
        <taxon>Sar</taxon>
        <taxon>Stramenopiles</taxon>
        <taxon>Oomycota</taxon>
        <taxon>Peronosporomycetes</taxon>
        <taxon>Peronosporales</taxon>
        <taxon>Peronosporaceae</taxon>
        <taxon>Hyaloperonospora</taxon>
    </lineage>
</organism>
<evidence type="ECO:0000313" key="2">
    <source>
        <dbReference type="Proteomes" id="UP000011713"/>
    </source>
</evidence>
<dbReference type="eggNOG" id="ENOG502S1FG">
    <property type="taxonomic scope" value="Eukaryota"/>
</dbReference>